<accession>A0A939GLE4</accession>
<organism evidence="1 2">
    <name type="scientific">Fibrella rubiginis</name>
    <dbReference type="NCBI Taxonomy" id="2817060"/>
    <lineage>
        <taxon>Bacteria</taxon>
        <taxon>Pseudomonadati</taxon>
        <taxon>Bacteroidota</taxon>
        <taxon>Cytophagia</taxon>
        <taxon>Cytophagales</taxon>
        <taxon>Spirosomataceae</taxon>
        <taxon>Fibrella</taxon>
    </lineage>
</organism>
<dbReference type="Proteomes" id="UP000664034">
    <property type="component" value="Unassembled WGS sequence"/>
</dbReference>
<evidence type="ECO:0000313" key="2">
    <source>
        <dbReference type="Proteomes" id="UP000664034"/>
    </source>
</evidence>
<dbReference type="AlphaFoldDB" id="A0A939GLE4"/>
<dbReference type="RefSeq" id="WP_207366081.1">
    <property type="nucleotide sequence ID" value="NZ_JAFMYV010000010.1"/>
</dbReference>
<dbReference type="EMBL" id="JAFMYV010000010">
    <property type="protein sequence ID" value="MBO0938538.1"/>
    <property type="molecule type" value="Genomic_DNA"/>
</dbReference>
<keyword evidence="2" id="KW-1185">Reference proteome</keyword>
<name>A0A939GLE4_9BACT</name>
<reference evidence="1" key="1">
    <citation type="submission" date="2021-03" db="EMBL/GenBank/DDBJ databases">
        <title>Fibrella sp. HMF5335 genome sequencing and assembly.</title>
        <authorList>
            <person name="Kang H."/>
            <person name="Kim H."/>
            <person name="Bae S."/>
            <person name="Joh K."/>
        </authorList>
    </citation>
    <scope>NUCLEOTIDE SEQUENCE</scope>
    <source>
        <strain evidence="1">HMF5335</strain>
    </source>
</reference>
<comment type="caution">
    <text evidence="1">The sequence shown here is derived from an EMBL/GenBank/DDBJ whole genome shotgun (WGS) entry which is preliminary data.</text>
</comment>
<gene>
    <name evidence="1" type="ORF">J2I47_18445</name>
</gene>
<sequence length="98" mass="11132">MNTSRIIVYVNRQLDGVTFGLDPLSRKQLHAAYPKKSPGGSVYVGYDSKADFESYHNRVEPAILPILLGMSEQEIVQLGEIDFIDPKTNELLFRYINE</sequence>
<proteinExistence type="predicted"/>
<protein>
    <submittedName>
        <fullName evidence="1">Uncharacterized protein</fullName>
    </submittedName>
</protein>
<evidence type="ECO:0000313" key="1">
    <source>
        <dbReference type="EMBL" id="MBO0938538.1"/>
    </source>
</evidence>